<name>A0A624F5R5_CAMJU</name>
<accession>A0A624F5R5</accession>
<dbReference type="Pfam" id="PF11186">
    <property type="entry name" value="DUF2972"/>
    <property type="match status" value="1"/>
</dbReference>
<comment type="caution">
    <text evidence="1">The sequence shown here is derived from an EMBL/GenBank/DDBJ whole genome shotgun (WGS) entry which is preliminary data.</text>
</comment>
<evidence type="ECO:0000313" key="2">
    <source>
        <dbReference type="Proteomes" id="UP000421425"/>
    </source>
</evidence>
<proteinExistence type="predicted"/>
<protein>
    <submittedName>
        <fullName evidence="1">DUF2972 domain-containing protein</fullName>
    </submittedName>
</protein>
<dbReference type="AlphaFoldDB" id="A0A624F5R5"/>
<organism evidence="1 2">
    <name type="scientific">Campylobacter jejuni</name>
    <dbReference type="NCBI Taxonomy" id="197"/>
    <lineage>
        <taxon>Bacteria</taxon>
        <taxon>Pseudomonadati</taxon>
        <taxon>Campylobacterota</taxon>
        <taxon>Epsilonproteobacteria</taxon>
        <taxon>Campylobacterales</taxon>
        <taxon>Campylobacteraceae</taxon>
        <taxon>Campylobacter</taxon>
    </lineage>
</organism>
<evidence type="ECO:0000313" key="1">
    <source>
        <dbReference type="EMBL" id="ECZ5738257.1"/>
    </source>
</evidence>
<reference evidence="1 2" key="1">
    <citation type="submission" date="2019-10" db="EMBL/GenBank/DDBJ databases">
        <authorList>
            <consortium name="PulseNet: The National Subtyping Network for Foodborne Disease Surveillance"/>
            <person name="Tarr C.L."/>
            <person name="Trees E."/>
            <person name="Katz L.S."/>
            <person name="Carleton-Romer H.A."/>
            <person name="Stroika S."/>
            <person name="Kucerova Z."/>
            <person name="Roache K.F."/>
            <person name="Sabol A.L."/>
            <person name="Besser J."/>
            <person name="Gerner-Smidt P."/>
        </authorList>
    </citation>
    <scope>NUCLEOTIDE SEQUENCE [LARGE SCALE GENOMIC DNA]</scope>
    <source>
        <strain evidence="1 2">PNUSAC012091</strain>
    </source>
</reference>
<sequence>VLGFGLSASLAFYEFCKKIGINFCFDYYNIKINNKSIFLHIYNDSDIKKHNKLFFLTTKIPYLCLVSDPISRIKRGINHGWWKYEHQRHYDEYKLFDNIDYVLDRVIYPDCRDYNTFCKQIQSWIDLPSFNYSCLEKKAKQFVIIDSSEIMPTMILDTLNKIGKRFNFEIEIKNNDYFFEIKASEFRYILPIKFCFNIENINARINLTLKHEIPSNCIEINDFLNLMSLEYSDKICFSMNKNDIHLLYKLKNRQDIIQYFQMFVVKLKDKILKLDLLKATENMILECMQSNSYLAKRLSKKIKKDVLFIKQHRPDIVASWKYYQEFEKMCKELDGDCVGKTTE</sequence>
<dbReference type="InterPro" id="IPR021353">
    <property type="entry name" value="DUF2972"/>
</dbReference>
<dbReference type="EMBL" id="AALHBX010000010">
    <property type="protein sequence ID" value="ECZ5738257.1"/>
    <property type="molecule type" value="Genomic_DNA"/>
</dbReference>
<dbReference type="Proteomes" id="UP000421425">
    <property type="component" value="Unassembled WGS sequence"/>
</dbReference>
<feature type="non-terminal residue" evidence="1">
    <location>
        <position position="1"/>
    </location>
</feature>
<gene>
    <name evidence="1" type="ORF">F8Y55_06295</name>
</gene>